<dbReference type="PANTHER" id="PTHR46910:SF38">
    <property type="entry name" value="ZN(2)-C6 FUNGAL-TYPE DOMAIN-CONTAINING PROTEIN"/>
    <property type="match status" value="1"/>
</dbReference>
<keyword evidence="1" id="KW-0479">Metal-binding</keyword>
<keyword evidence="2" id="KW-0539">Nucleus</keyword>
<evidence type="ECO:0000259" key="4">
    <source>
        <dbReference type="PROSITE" id="PS50048"/>
    </source>
</evidence>
<dbReference type="CDD" id="cd12148">
    <property type="entry name" value="fungal_TF_MHR"/>
    <property type="match status" value="1"/>
</dbReference>
<proteinExistence type="predicted"/>
<dbReference type="SMART" id="SM00066">
    <property type="entry name" value="GAL4"/>
    <property type="match status" value="1"/>
</dbReference>
<dbReference type="PROSITE" id="PS50048">
    <property type="entry name" value="ZN2_CY6_FUNGAL_2"/>
    <property type="match status" value="1"/>
</dbReference>
<dbReference type="GO" id="GO:0003677">
    <property type="term" value="F:DNA binding"/>
    <property type="evidence" value="ECO:0007669"/>
    <property type="project" value="InterPro"/>
</dbReference>
<dbReference type="Pfam" id="PF04082">
    <property type="entry name" value="Fungal_trans"/>
    <property type="match status" value="2"/>
</dbReference>
<name>A0A8H8CHA2_PSICU</name>
<accession>A0A8H8CHA2</accession>
<dbReference type="GO" id="GO:0008270">
    <property type="term" value="F:zinc ion binding"/>
    <property type="evidence" value="ECO:0007669"/>
    <property type="project" value="InterPro"/>
</dbReference>
<feature type="region of interest" description="Disordered" evidence="3">
    <location>
        <begin position="101"/>
        <end position="140"/>
    </location>
</feature>
<evidence type="ECO:0000256" key="2">
    <source>
        <dbReference type="ARBA" id="ARBA00023242"/>
    </source>
</evidence>
<evidence type="ECO:0000256" key="1">
    <source>
        <dbReference type="ARBA" id="ARBA00022723"/>
    </source>
</evidence>
<dbReference type="CDD" id="cd00067">
    <property type="entry name" value="GAL4"/>
    <property type="match status" value="1"/>
</dbReference>
<dbReference type="InterPro" id="IPR007219">
    <property type="entry name" value="XnlR_reg_dom"/>
</dbReference>
<protein>
    <recommendedName>
        <fullName evidence="4">Zn(2)-C6 fungal-type domain-containing protein</fullName>
    </recommendedName>
</protein>
<dbReference type="PANTHER" id="PTHR46910">
    <property type="entry name" value="TRANSCRIPTION FACTOR PDR1"/>
    <property type="match status" value="1"/>
</dbReference>
<evidence type="ECO:0000256" key="3">
    <source>
        <dbReference type="SAM" id="MobiDB-lite"/>
    </source>
</evidence>
<dbReference type="InterPro" id="IPR050987">
    <property type="entry name" value="AtrR-like"/>
</dbReference>
<dbReference type="GO" id="GO:0000981">
    <property type="term" value="F:DNA-binding transcription factor activity, RNA polymerase II-specific"/>
    <property type="evidence" value="ECO:0007669"/>
    <property type="project" value="InterPro"/>
</dbReference>
<dbReference type="PROSITE" id="PS00463">
    <property type="entry name" value="ZN2_CY6_FUNGAL_1"/>
    <property type="match status" value="1"/>
</dbReference>
<dbReference type="InterPro" id="IPR036864">
    <property type="entry name" value="Zn2-C6_fun-type_DNA-bd_sf"/>
</dbReference>
<dbReference type="InterPro" id="IPR001138">
    <property type="entry name" value="Zn2Cys6_DnaBD"/>
</dbReference>
<evidence type="ECO:0000313" key="5">
    <source>
        <dbReference type="EMBL" id="KAG5165483.1"/>
    </source>
</evidence>
<sequence>MAPANYETLQSTQKPMRSRLRGACEECRAKKTRCDSAKRPGRRCTGCELSNTPCIPTIPKKAQMQQSYITILEARIRRLEGYIQALHPGVDVDIIISKPPQPFSGSSSNSLNQSPYPDIVQEPSLRPASEDDPDDSDSEIRSVGDQIRQLSMTPLPHSRFYYGQASPFMVGKRVSAIRSKITGEEDTGLDPKSNKRAVYWALNPWEMEYISDPEVSYVYPEHDLLLSLVSLYFEKTNPFFPVLHRPTFLRSLASGQHLYDPSFGMTVLLVCAIGSRYSSDPRVISVPDAPLPALSAGWHYYCQVPIHRKMTLFKSSVYDLQYYCLAALYLPDTQLRLVRTVVDPRLGHSHLLSTSYKSGLSGTALFCLDQLANSFLGRPCAISYDSIDLDYPIECDDEYWDCEDSSLTFLQPDGKPCAMTYFVQFIQLCQILASAYSTLYGGRGTKAPSGTSKNEWEISMVAELDSSMNKWKDSLPEYLQWDPAREDEILFHQSATLHATFCYIQIHIHRPFLTRKSTSSFVSLAMCSTAAKTCARIQESAMKRNLIVLPCTLSTTFTSAIIIVLCLWGSQDSGYIGDYTKEMEHLQRCLKILRAIEQRWHSAGALGDMLSEAGSMHCHPSIKEKINLSSLSNDDRDQTALSSTHSAHSNSSTIAANRWENQLYSDTALGAGLEAWNYPEATSQVTSVSGESTLESLTRDSTLTYWSDVPTAYN</sequence>
<feature type="domain" description="Zn(2)-C6 fungal-type" evidence="4">
    <location>
        <begin position="23"/>
        <end position="54"/>
    </location>
</feature>
<organism evidence="5">
    <name type="scientific">Psilocybe cubensis</name>
    <name type="common">Psychedelic mushroom</name>
    <name type="synonym">Stropharia cubensis</name>
    <dbReference type="NCBI Taxonomy" id="181762"/>
    <lineage>
        <taxon>Eukaryota</taxon>
        <taxon>Fungi</taxon>
        <taxon>Dikarya</taxon>
        <taxon>Basidiomycota</taxon>
        <taxon>Agaricomycotina</taxon>
        <taxon>Agaricomycetes</taxon>
        <taxon>Agaricomycetidae</taxon>
        <taxon>Agaricales</taxon>
        <taxon>Agaricineae</taxon>
        <taxon>Strophariaceae</taxon>
        <taxon>Psilocybe</taxon>
    </lineage>
</organism>
<dbReference type="EMBL" id="JAFIQS010000009">
    <property type="protein sequence ID" value="KAG5165483.1"/>
    <property type="molecule type" value="Genomic_DNA"/>
</dbReference>
<comment type="caution">
    <text evidence="5">The sequence shown here is derived from an EMBL/GenBank/DDBJ whole genome shotgun (WGS) entry which is preliminary data.</text>
</comment>
<dbReference type="Gene3D" id="4.10.240.10">
    <property type="entry name" value="Zn(2)-C6 fungal-type DNA-binding domain"/>
    <property type="match status" value="1"/>
</dbReference>
<dbReference type="AlphaFoldDB" id="A0A8H8CHA2"/>
<reference evidence="5" key="1">
    <citation type="submission" date="2021-02" db="EMBL/GenBank/DDBJ databases">
        <title>Psilocybe cubensis genome.</title>
        <authorList>
            <person name="Mckernan K.J."/>
            <person name="Crawford S."/>
            <person name="Trippe A."/>
            <person name="Kane L.T."/>
            <person name="Mclaughlin S."/>
        </authorList>
    </citation>
    <scope>NUCLEOTIDE SEQUENCE [LARGE SCALE GENOMIC DNA]</scope>
    <source>
        <strain evidence="5">MGC-MH-2018</strain>
    </source>
</reference>
<dbReference type="GO" id="GO:0006351">
    <property type="term" value="P:DNA-templated transcription"/>
    <property type="evidence" value="ECO:0007669"/>
    <property type="project" value="InterPro"/>
</dbReference>
<feature type="compositionally biased region" description="Low complexity" evidence="3">
    <location>
        <begin position="103"/>
        <end position="117"/>
    </location>
</feature>
<dbReference type="Pfam" id="PF00172">
    <property type="entry name" value="Zn_clus"/>
    <property type="match status" value="1"/>
</dbReference>
<dbReference type="SUPFAM" id="SSF57701">
    <property type="entry name" value="Zn2/Cys6 DNA-binding domain"/>
    <property type="match status" value="1"/>
</dbReference>
<gene>
    <name evidence="5" type="ORF">JR316_009062</name>
</gene>